<dbReference type="GO" id="GO:0005886">
    <property type="term" value="C:plasma membrane"/>
    <property type="evidence" value="ECO:0007669"/>
    <property type="project" value="UniProtKB-SubCell"/>
</dbReference>
<keyword evidence="3" id="KW-1003">Cell membrane</keyword>
<dbReference type="InterPro" id="IPR003370">
    <property type="entry name" value="Chromate_transpt"/>
</dbReference>
<dbReference type="Pfam" id="PF02417">
    <property type="entry name" value="Chromate_transp"/>
    <property type="match status" value="1"/>
</dbReference>
<feature type="transmembrane region" description="Helical" evidence="7">
    <location>
        <begin position="54"/>
        <end position="79"/>
    </location>
</feature>
<comment type="similarity">
    <text evidence="2">Belongs to the chromate ion transporter (CHR) (TC 2.A.51) family.</text>
</comment>
<dbReference type="EMBL" id="ACDP02000011">
    <property type="protein sequence ID" value="EEO27883.2"/>
    <property type="molecule type" value="Genomic_DNA"/>
</dbReference>
<feature type="transmembrane region" description="Helical" evidence="7">
    <location>
        <begin position="194"/>
        <end position="224"/>
    </location>
</feature>
<name>C3X3U7_9BURK</name>
<evidence type="ECO:0000256" key="2">
    <source>
        <dbReference type="ARBA" id="ARBA00005262"/>
    </source>
</evidence>
<evidence type="ECO:0000256" key="6">
    <source>
        <dbReference type="ARBA" id="ARBA00023136"/>
    </source>
</evidence>
<comment type="caution">
    <text evidence="8">The sequence shown here is derived from an EMBL/GenBank/DDBJ whole genome shotgun (WGS) entry which is preliminary data.</text>
</comment>
<evidence type="ECO:0000313" key="8">
    <source>
        <dbReference type="EMBL" id="EEO27883.2"/>
    </source>
</evidence>
<dbReference type="Proteomes" id="UP000003973">
    <property type="component" value="Unassembled WGS sequence"/>
</dbReference>
<protein>
    <recommendedName>
        <fullName evidence="10">Chromate transporter</fullName>
    </recommendedName>
</protein>
<feature type="transmembrane region" description="Helical" evidence="7">
    <location>
        <begin position="158"/>
        <end position="182"/>
    </location>
</feature>
<evidence type="ECO:0000256" key="4">
    <source>
        <dbReference type="ARBA" id="ARBA00022692"/>
    </source>
</evidence>
<proteinExistence type="inferred from homology"/>
<evidence type="ECO:0000256" key="3">
    <source>
        <dbReference type="ARBA" id="ARBA00022475"/>
    </source>
</evidence>
<keyword evidence="6 7" id="KW-0472">Membrane</keyword>
<comment type="subcellular location">
    <subcellularLocation>
        <location evidence="1">Cell membrane</location>
        <topology evidence="1">Multi-pass membrane protein</topology>
    </subcellularLocation>
</comment>
<gene>
    <name evidence="8" type="ORF">OFAG_01036</name>
</gene>
<sequence>MALFRKRKGRVRRRGRPDFFRLPAPVEKAGISLKNSEPAGSREGMGSMVRDKRFYWDLFVATFQLSAFTVGGGFVIVPLMRRKFIREKKWLDEDEMLDLTAIAQSAPGSIAINASILLGYRLAGLPGVAITVLGTVLPPLMILSLVSLFYAAFKSNEYVVLAMKGMQAGVAAIILDVVITMGKNVLSRKRAMPYFMMAGSFAAVFFFSVNVFAVIIVCGGIGVVDTLYGERLRQIRFRKKEEYRRKKQEERGDGA</sequence>
<keyword evidence="4 7" id="KW-0812">Transmembrane</keyword>
<accession>C3X3U7</accession>
<keyword evidence="9" id="KW-1185">Reference proteome</keyword>
<feature type="transmembrane region" description="Helical" evidence="7">
    <location>
        <begin position="127"/>
        <end position="152"/>
    </location>
</feature>
<dbReference type="HOGENOM" id="CLU_018106_1_0_4"/>
<evidence type="ECO:0000256" key="7">
    <source>
        <dbReference type="SAM" id="Phobius"/>
    </source>
</evidence>
<organism evidence="8 9">
    <name type="scientific">Oxalobacter paraformigenes</name>
    <dbReference type="NCBI Taxonomy" id="556268"/>
    <lineage>
        <taxon>Bacteria</taxon>
        <taxon>Pseudomonadati</taxon>
        <taxon>Pseudomonadota</taxon>
        <taxon>Betaproteobacteria</taxon>
        <taxon>Burkholderiales</taxon>
        <taxon>Oxalobacteraceae</taxon>
        <taxon>Oxalobacter</taxon>
    </lineage>
</organism>
<evidence type="ECO:0000256" key="5">
    <source>
        <dbReference type="ARBA" id="ARBA00022989"/>
    </source>
</evidence>
<reference evidence="8" key="1">
    <citation type="submission" date="2011-10" db="EMBL/GenBank/DDBJ databases">
        <title>The Genome Sequence of Oxalobacter formigenes HOxBLS.</title>
        <authorList>
            <consortium name="The Broad Institute Genome Sequencing Platform"/>
            <person name="Earl A."/>
            <person name="Ward D."/>
            <person name="Feldgarden M."/>
            <person name="Gevers D."/>
            <person name="Allison M.J."/>
            <person name="Humphrey S."/>
            <person name="Young S.K."/>
            <person name="Zeng Q."/>
            <person name="Gargeya S."/>
            <person name="Fitzgerald M."/>
            <person name="Haas B."/>
            <person name="Abouelleil A."/>
            <person name="Alvarado L."/>
            <person name="Arachchi H.M."/>
            <person name="Berlin A."/>
            <person name="Brown A."/>
            <person name="Chapman S.B."/>
            <person name="Chen Z."/>
            <person name="Dunbar C."/>
            <person name="Freedman E."/>
            <person name="Gearin G."/>
            <person name="Goldberg J."/>
            <person name="Griggs A."/>
            <person name="Gujja S."/>
            <person name="Heiman D."/>
            <person name="Howarth C."/>
            <person name="Larson L."/>
            <person name="Lui A."/>
            <person name="MacDonald P.J.P."/>
            <person name="Montmayeur A."/>
            <person name="Murphy C."/>
            <person name="Neiman D."/>
            <person name="Pearson M."/>
            <person name="Priest M."/>
            <person name="Roberts A."/>
            <person name="Saif S."/>
            <person name="Shea T."/>
            <person name="Shenoy N."/>
            <person name="Sisk P."/>
            <person name="Stolte C."/>
            <person name="Sykes S."/>
            <person name="Wortman J."/>
            <person name="Nusbaum C."/>
            <person name="Birren B."/>
        </authorList>
    </citation>
    <scope>NUCLEOTIDE SEQUENCE [LARGE SCALE GENOMIC DNA]</scope>
    <source>
        <strain evidence="8">HOxBLS</strain>
    </source>
</reference>
<dbReference type="InterPro" id="IPR052518">
    <property type="entry name" value="CHR_Transporter"/>
</dbReference>
<dbReference type="PANTHER" id="PTHR43663">
    <property type="entry name" value="CHROMATE TRANSPORT PROTEIN-RELATED"/>
    <property type="match status" value="1"/>
</dbReference>
<dbReference type="AlphaFoldDB" id="C3X3U7"/>
<evidence type="ECO:0008006" key="10">
    <source>
        <dbReference type="Google" id="ProtNLM"/>
    </source>
</evidence>
<dbReference type="PANTHER" id="PTHR43663:SF2">
    <property type="entry name" value="CHROMATE TRANSPORT PROTEIN-RELATED"/>
    <property type="match status" value="1"/>
</dbReference>
<dbReference type="GO" id="GO:0015109">
    <property type="term" value="F:chromate transmembrane transporter activity"/>
    <property type="evidence" value="ECO:0007669"/>
    <property type="project" value="InterPro"/>
</dbReference>
<keyword evidence="5 7" id="KW-1133">Transmembrane helix</keyword>
<evidence type="ECO:0000313" key="9">
    <source>
        <dbReference type="Proteomes" id="UP000003973"/>
    </source>
</evidence>
<dbReference type="eggNOG" id="COG2059">
    <property type="taxonomic scope" value="Bacteria"/>
</dbReference>
<evidence type="ECO:0000256" key="1">
    <source>
        <dbReference type="ARBA" id="ARBA00004651"/>
    </source>
</evidence>